<evidence type="ECO:0000256" key="6">
    <source>
        <dbReference type="ARBA" id="ARBA00023136"/>
    </source>
</evidence>
<evidence type="ECO:0000256" key="3">
    <source>
        <dbReference type="ARBA" id="ARBA00022679"/>
    </source>
</evidence>
<evidence type="ECO:0000256" key="4">
    <source>
        <dbReference type="ARBA" id="ARBA00022692"/>
    </source>
</evidence>
<organism evidence="9 10">
    <name type="scientific">Candidatus Brocadia sapporoensis</name>
    <dbReference type="NCBI Taxonomy" id="392547"/>
    <lineage>
        <taxon>Bacteria</taxon>
        <taxon>Pseudomonadati</taxon>
        <taxon>Planctomycetota</taxon>
        <taxon>Candidatus Brocadiia</taxon>
        <taxon>Candidatus Brocadiales</taxon>
        <taxon>Candidatus Brocadiaceae</taxon>
        <taxon>Candidatus Brocadia</taxon>
    </lineage>
</organism>
<keyword evidence="10" id="KW-1185">Reference proteome</keyword>
<evidence type="ECO:0000256" key="1">
    <source>
        <dbReference type="ARBA" id="ARBA00004141"/>
    </source>
</evidence>
<dbReference type="GO" id="GO:0016780">
    <property type="term" value="F:phosphotransferase activity, for other substituted phosphate groups"/>
    <property type="evidence" value="ECO:0007669"/>
    <property type="project" value="TreeGrafter"/>
</dbReference>
<dbReference type="PANTHER" id="PTHR30576:SF0">
    <property type="entry name" value="UNDECAPRENYL-PHOSPHATE N-ACETYLGALACTOSAMINYL 1-PHOSPHATE TRANSFERASE-RELATED"/>
    <property type="match status" value="1"/>
</dbReference>
<dbReference type="AlphaFoldDB" id="A0A1V6M2U2"/>
<evidence type="ECO:0000256" key="7">
    <source>
        <dbReference type="SAM" id="Phobius"/>
    </source>
</evidence>
<dbReference type="InterPro" id="IPR017475">
    <property type="entry name" value="EPS_sugar_tfrase"/>
</dbReference>
<feature type="transmembrane region" description="Helical" evidence="7">
    <location>
        <begin position="82"/>
        <end position="102"/>
    </location>
</feature>
<dbReference type="Gene3D" id="3.40.50.720">
    <property type="entry name" value="NAD(P)-binding Rossmann-like Domain"/>
    <property type="match status" value="1"/>
</dbReference>
<comment type="caution">
    <text evidence="9">The sequence shown here is derived from an EMBL/GenBank/DDBJ whole genome shotgun (WGS) entry which is preliminary data.</text>
</comment>
<proteinExistence type="inferred from homology"/>
<dbReference type="PANTHER" id="PTHR30576">
    <property type="entry name" value="COLANIC BIOSYNTHESIS UDP-GLUCOSE LIPID CARRIER TRANSFERASE"/>
    <property type="match status" value="1"/>
</dbReference>
<evidence type="ECO:0000313" key="10">
    <source>
        <dbReference type="Proteomes" id="UP000242219"/>
    </source>
</evidence>
<dbReference type="SUPFAM" id="SSF51735">
    <property type="entry name" value="NAD(P)-binding Rossmann-fold domains"/>
    <property type="match status" value="1"/>
</dbReference>
<feature type="transmembrane region" description="Helical" evidence="7">
    <location>
        <begin position="51"/>
        <end position="70"/>
    </location>
</feature>
<accession>A0A1V6M2U2</accession>
<dbReference type="Pfam" id="PF02397">
    <property type="entry name" value="Bac_transf"/>
    <property type="match status" value="1"/>
</dbReference>
<comment type="similarity">
    <text evidence="2">Belongs to the bacterial sugar transferase family.</text>
</comment>
<dbReference type="Proteomes" id="UP000242219">
    <property type="component" value="Unassembled WGS sequence"/>
</dbReference>
<reference evidence="9 10" key="1">
    <citation type="journal article" date="2016" name="Genome Announc.">
        <title>Draft Genome Sequence of the Anaerobic Ammonium-Oxidizing Bacterium 'Candidatus Brocadia sp. 40'.</title>
        <authorList>
            <person name="Ali M."/>
            <person name="Haroon M.F."/>
            <person name="Narita Y."/>
            <person name="Zhang L."/>
            <person name="Rangel Shaw D."/>
            <person name="Okabe S."/>
            <person name="Saikaly P.E."/>
        </authorList>
    </citation>
    <scope>NUCLEOTIDE SEQUENCE [LARGE SCALE GENOMIC DNA]</scope>
    <source>
        <strain evidence="9 10">40</strain>
    </source>
</reference>
<sequence>MSIKKFYYPVPKQQILLIAGDLLIVNGSVFLSAILRLGLNDGWDYIRNNPLSFVLTGIIFIFTFFFAELYDTRKDFKAAGNIMSIAFASASAFIITTFLFYINWSLRIGRGVFVINGLLITLFIIGWRILYSYLQDQPIFKRNVLIVGAGWAGKTILQEINRAKKTGLQVAGFIDDNPGKQEGSVEGFPVFGGRYTLPSVVRQNDISLIVNAITHEKHADLIKALINCSWNGIEIVDMPTLYEQLTGKIPFKHINDMWMLHVVISKPKLYGKLVKPVVEILFTLILFVLFMPVMVVIALLIKMDSQGHIFYTQERIGKDGKGFTIIKFRTMVENAELTTGAVYSSDNDLRITKIGKFLRKWRLDEIPQLLNVIKGEMSLVGPRPERHVFIREFEEKIPFYTQRLAVRPGLTGWAQVKYPYASSIEQTEEKLQYDLYYIKNMSFMLDFVVLLKTIKVVFFGSGK</sequence>
<evidence type="ECO:0000256" key="5">
    <source>
        <dbReference type="ARBA" id="ARBA00022989"/>
    </source>
</evidence>
<evidence type="ECO:0000259" key="8">
    <source>
        <dbReference type="Pfam" id="PF02397"/>
    </source>
</evidence>
<keyword evidence="3" id="KW-0808">Transferase</keyword>
<dbReference type="NCBIfam" id="TIGR03025">
    <property type="entry name" value="EPS_sugtrans"/>
    <property type="match status" value="1"/>
</dbReference>
<dbReference type="RefSeq" id="WP_070066175.1">
    <property type="nucleotide sequence ID" value="NZ_MJUW02000024.1"/>
</dbReference>
<protein>
    <recommendedName>
        <fullName evidence="8">Bacterial sugar transferase domain-containing protein</fullName>
    </recommendedName>
</protein>
<gene>
    <name evidence="9" type="ORF">BIY37_02020</name>
</gene>
<dbReference type="InterPro" id="IPR036291">
    <property type="entry name" value="NAD(P)-bd_dom_sf"/>
</dbReference>
<feature type="domain" description="Bacterial sugar transferase" evidence="8">
    <location>
        <begin position="275"/>
        <end position="458"/>
    </location>
</feature>
<evidence type="ECO:0000313" key="9">
    <source>
        <dbReference type="EMBL" id="OQD46680.1"/>
    </source>
</evidence>
<keyword evidence="4 7" id="KW-0812">Transmembrane</keyword>
<feature type="transmembrane region" description="Helical" evidence="7">
    <location>
        <begin position="15"/>
        <end position="39"/>
    </location>
</feature>
<evidence type="ECO:0000256" key="2">
    <source>
        <dbReference type="ARBA" id="ARBA00006464"/>
    </source>
</evidence>
<dbReference type="EMBL" id="MJUW02000024">
    <property type="protein sequence ID" value="OQD46680.1"/>
    <property type="molecule type" value="Genomic_DNA"/>
</dbReference>
<dbReference type="GO" id="GO:0016020">
    <property type="term" value="C:membrane"/>
    <property type="evidence" value="ECO:0007669"/>
    <property type="project" value="UniProtKB-SubCell"/>
</dbReference>
<keyword evidence="5 7" id="KW-1133">Transmembrane helix</keyword>
<comment type="subcellular location">
    <subcellularLocation>
        <location evidence="1">Membrane</location>
        <topology evidence="1">Multi-pass membrane protein</topology>
    </subcellularLocation>
</comment>
<feature type="transmembrane region" description="Helical" evidence="7">
    <location>
        <begin position="277"/>
        <end position="301"/>
    </location>
</feature>
<dbReference type="Pfam" id="PF13727">
    <property type="entry name" value="CoA_binding_3"/>
    <property type="match status" value="1"/>
</dbReference>
<feature type="transmembrane region" description="Helical" evidence="7">
    <location>
        <begin position="108"/>
        <end position="131"/>
    </location>
</feature>
<keyword evidence="6 7" id="KW-0472">Membrane</keyword>
<name>A0A1V6M2U2_9BACT</name>
<dbReference type="InterPro" id="IPR003362">
    <property type="entry name" value="Bact_transf"/>
</dbReference>